<keyword evidence="1" id="KW-0805">Transcription regulation</keyword>
<feature type="DNA-binding region" description="H-T-H motif" evidence="4">
    <location>
        <begin position="31"/>
        <end position="50"/>
    </location>
</feature>
<evidence type="ECO:0000313" key="6">
    <source>
        <dbReference type="EMBL" id="PVY38997.1"/>
    </source>
</evidence>
<dbReference type="PRINTS" id="PR00455">
    <property type="entry name" value="HTHTETR"/>
</dbReference>
<dbReference type="InterPro" id="IPR001647">
    <property type="entry name" value="HTH_TetR"/>
</dbReference>
<evidence type="ECO:0000256" key="4">
    <source>
        <dbReference type="PROSITE-ProRule" id="PRU00335"/>
    </source>
</evidence>
<keyword evidence="2 4" id="KW-0238">DNA-binding</keyword>
<dbReference type="Proteomes" id="UP000245959">
    <property type="component" value="Unassembled WGS sequence"/>
</dbReference>
<sequence length="213" mass="24405">MGGKFLMTGTKEKILRTALRLFAQYGYEAVSVSAIAGELGITKGALYRHYKNKRDIFDSIVERMCRMDVGRARKYEVPEEVFEKQPQAYRNTAVSRIRAFAEAQFRFWTTDEFARDFRRMLVLEQYGNPEMAALYQKILAGGPVSYMEDLFRELMGQGALKKADPRLLAVEFYAPFYLLMSLADAAADEMEKAESAKLLTTHLEQFMERNATA</sequence>
<dbReference type="GO" id="GO:0000976">
    <property type="term" value="F:transcription cis-regulatory region binding"/>
    <property type="evidence" value="ECO:0007669"/>
    <property type="project" value="TreeGrafter"/>
</dbReference>
<evidence type="ECO:0000259" key="5">
    <source>
        <dbReference type="PROSITE" id="PS50977"/>
    </source>
</evidence>
<evidence type="ECO:0000256" key="3">
    <source>
        <dbReference type="ARBA" id="ARBA00023163"/>
    </source>
</evidence>
<proteinExistence type="predicted"/>
<dbReference type="Pfam" id="PF00440">
    <property type="entry name" value="TetR_N"/>
    <property type="match status" value="1"/>
</dbReference>
<keyword evidence="3" id="KW-0804">Transcription</keyword>
<protein>
    <submittedName>
        <fullName evidence="6">TetR family transcriptional regulator</fullName>
    </submittedName>
</protein>
<name>A0A2U1ART5_9BACT</name>
<organism evidence="6 7">
    <name type="scientific">Victivallis vadensis</name>
    <dbReference type="NCBI Taxonomy" id="172901"/>
    <lineage>
        <taxon>Bacteria</taxon>
        <taxon>Pseudomonadati</taxon>
        <taxon>Lentisphaerota</taxon>
        <taxon>Lentisphaeria</taxon>
        <taxon>Victivallales</taxon>
        <taxon>Victivallaceae</taxon>
        <taxon>Victivallis</taxon>
    </lineage>
</organism>
<dbReference type="EMBL" id="QEKH01000023">
    <property type="protein sequence ID" value="PVY38997.1"/>
    <property type="molecule type" value="Genomic_DNA"/>
</dbReference>
<dbReference type="SUPFAM" id="SSF48498">
    <property type="entry name" value="Tetracyclin repressor-like, C-terminal domain"/>
    <property type="match status" value="1"/>
</dbReference>
<reference evidence="6 7" key="1">
    <citation type="submission" date="2018-04" db="EMBL/GenBank/DDBJ databases">
        <title>Genomic Encyclopedia of Type Strains, Phase IV (KMG-IV): sequencing the most valuable type-strain genomes for metagenomic binning, comparative biology and taxonomic classification.</title>
        <authorList>
            <person name="Goeker M."/>
        </authorList>
    </citation>
    <scope>NUCLEOTIDE SEQUENCE [LARGE SCALE GENOMIC DNA]</scope>
    <source>
        <strain evidence="6 7">DSM 14823</strain>
    </source>
</reference>
<dbReference type="SUPFAM" id="SSF46689">
    <property type="entry name" value="Homeodomain-like"/>
    <property type="match status" value="1"/>
</dbReference>
<feature type="domain" description="HTH tetR-type" evidence="5">
    <location>
        <begin position="8"/>
        <end position="68"/>
    </location>
</feature>
<dbReference type="AlphaFoldDB" id="A0A2U1ART5"/>
<accession>A0A2U1ART5</accession>
<comment type="caution">
    <text evidence="6">The sequence shown here is derived from an EMBL/GenBank/DDBJ whole genome shotgun (WGS) entry which is preliminary data.</text>
</comment>
<keyword evidence="7" id="KW-1185">Reference proteome</keyword>
<dbReference type="GO" id="GO:0003700">
    <property type="term" value="F:DNA-binding transcription factor activity"/>
    <property type="evidence" value="ECO:0007669"/>
    <property type="project" value="TreeGrafter"/>
</dbReference>
<dbReference type="PANTHER" id="PTHR30055">
    <property type="entry name" value="HTH-TYPE TRANSCRIPTIONAL REGULATOR RUTR"/>
    <property type="match status" value="1"/>
</dbReference>
<dbReference type="InterPro" id="IPR009057">
    <property type="entry name" value="Homeodomain-like_sf"/>
</dbReference>
<dbReference type="InterPro" id="IPR036271">
    <property type="entry name" value="Tet_transcr_reg_TetR-rel_C_sf"/>
</dbReference>
<dbReference type="PANTHER" id="PTHR30055:SF234">
    <property type="entry name" value="HTH-TYPE TRANSCRIPTIONAL REGULATOR BETI"/>
    <property type="match status" value="1"/>
</dbReference>
<evidence type="ECO:0000256" key="2">
    <source>
        <dbReference type="ARBA" id="ARBA00023125"/>
    </source>
</evidence>
<dbReference type="PROSITE" id="PS50977">
    <property type="entry name" value="HTH_TETR_2"/>
    <property type="match status" value="1"/>
</dbReference>
<dbReference type="InterPro" id="IPR050109">
    <property type="entry name" value="HTH-type_TetR-like_transc_reg"/>
</dbReference>
<evidence type="ECO:0000313" key="7">
    <source>
        <dbReference type="Proteomes" id="UP000245959"/>
    </source>
</evidence>
<evidence type="ECO:0000256" key="1">
    <source>
        <dbReference type="ARBA" id="ARBA00023015"/>
    </source>
</evidence>
<gene>
    <name evidence="6" type="ORF">C8D82_12350</name>
</gene>
<dbReference type="Gene3D" id="1.10.357.10">
    <property type="entry name" value="Tetracycline Repressor, domain 2"/>
    <property type="match status" value="1"/>
</dbReference>